<gene>
    <name evidence="1" type="ORF">CALVIDRAFT_137762</name>
</gene>
<protein>
    <submittedName>
        <fullName evidence="1">Uncharacterized protein</fullName>
    </submittedName>
</protein>
<evidence type="ECO:0000313" key="2">
    <source>
        <dbReference type="Proteomes" id="UP000076738"/>
    </source>
</evidence>
<name>A0A167M0E7_CALVF</name>
<dbReference type="EMBL" id="KV417285">
    <property type="protein sequence ID" value="KZO96214.1"/>
    <property type="molecule type" value="Genomic_DNA"/>
</dbReference>
<keyword evidence="2" id="KW-1185">Reference proteome</keyword>
<sequence length="258" mass="27444">MTCVALHMDARSPLALPCSRAPPSSAPPASANALLMRASVGDKAGRGYCLAGPVTRPVLEIRSHFHASPVAAVMLRGWMECCVSAVCGASSLGRSSHAPALACVESYHRPPGTLHPLLNVCCRVSNGCSGDEPLCLPCFRLLKALSHTRLAGDRVLYALRCPGSTVHCCRPSVCLEGREDCECHLRVFICFRDHHGNVKHTGRHATLQHPIMSACHAPCMARPSDISGAVRYLVGASSMRFCSALSLGSAVPIAWLVE</sequence>
<accession>A0A167M0E7</accession>
<evidence type="ECO:0000313" key="1">
    <source>
        <dbReference type="EMBL" id="KZO96214.1"/>
    </source>
</evidence>
<proteinExistence type="predicted"/>
<organism evidence="1 2">
    <name type="scientific">Calocera viscosa (strain TUFC12733)</name>
    <dbReference type="NCBI Taxonomy" id="1330018"/>
    <lineage>
        <taxon>Eukaryota</taxon>
        <taxon>Fungi</taxon>
        <taxon>Dikarya</taxon>
        <taxon>Basidiomycota</taxon>
        <taxon>Agaricomycotina</taxon>
        <taxon>Dacrymycetes</taxon>
        <taxon>Dacrymycetales</taxon>
        <taxon>Dacrymycetaceae</taxon>
        <taxon>Calocera</taxon>
    </lineage>
</organism>
<dbReference type="Proteomes" id="UP000076738">
    <property type="component" value="Unassembled WGS sequence"/>
</dbReference>
<reference evidence="1 2" key="1">
    <citation type="journal article" date="2016" name="Mol. Biol. Evol.">
        <title>Comparative Genomics of Early-Diverging Mushroom-Forming Fungi Provides Insights into the Origins of Lignocellulose Decay Capabilities.</title>
        <authorList>
            <person name="Nagy L.G."/>
            <person name="Riley R."/>
            <person name="Tritt A."/>
            <person name="Adam C."/>
            <person name="Daum C."/>
            <person name="Floudas D."/>
            <person name="Sun H."/>
            <person name="Yadav J.S."/>
            <person name="Pangilinan J."/>
            <person name="Larsson K.H."/>
            <person name="Matsuura K."/>
            <person name="Barry K."/>
            <person name="Labutti K."/>
            <person name="Kuo R."/>
            <person name="Ohm R.A."/>
            <person name="Bhattacharya S.S."/>
            <person name="Shirouzu T."/>
            <person name="Yoshinaga Y."/>
            <person name="Martin F.M."/>
            <person name="Grigoriev I.V."/>
            <person name="Hibbett D.S."/>
        </authorList>
    </citation>
    <scope>NUCLEOTIDE SEQUENCE [LARGE SCALE GENOMIC DNA]</scope>
    <source>
        <strain evidence="1 2">TUFC12733</strain>
    </source>
</reference>
<dbReference type="AlphaFoldDB" id="A0A167M0E7"/>